<feature type="domain" description="DUF7924" evidence="1">
    <location>
        <begin position="89"/>
        <end position="289"/>
    </location>
</feature>
<dbReference type="RefSeq" id="XP_016236043.1">
    <property type="nucleotide sequence ID" value="XM_016380216.1"/>
</dbReference>
<evidence type="ECO:0000313" key="3">
    <source>
        <dbReference type="Proteomes" id="UP000053328"/>
    </source>
</evidence>
<protein>
    <recommendedName>
        <fullName evidence="1">DUF7924 domain-containing protein</fullName>
    </recommendedName>
</protein>
<keyword evidence="3" id="KW-1185">Reference proteome</keyword>
<dbReference type="PANTHER" id="PTHR42470:SF2">
    <property type="match status" value="1"/>
</dbReference>
<dbReference type="EMBL" id="KN847495">
    <property type="protein sequence ID" value="KIW15827.1"/>
    <property type="molecule type" value="Genomic_DNA"/>
</dbReference>
<dbReference type="OrthoDB" id="5426775at2759"/>
<organism evidence="2 3">
    <name type="scientific">Exophiala spinifera</name>
    <dbReference type="NCBI Taxonomy" id="91928"/>
    <lineage>
        <taxon>Eukaryota</taxon>
        <taxon>Fungi</taxon>
        <taxon>Dikarya</taxon>
        <taxon>Ascomycota</taxon>
        <taxon>Pezizomycotina</taxon>
        <taxon>Eurotiomycetes</taxon>
        <taxon>Chaetothyriomycetidae</taxon>
        <taxon>Chaetothyriales</taxon>
        <taxon>Herpotrichiellaceae</taxon>
        <taxon>Exophiala</taxon>
    </lineage>
</organism>
<dbReference type="InterPro" id="IPR057684">
    <property type="entry name" value="DUF7924"/>
</dbReference>
<dbReference type="Pfam" id="PF25545">
    <property type="entry name" value="DUF7924"/>
    <property type="match status" value="1"/>
</dbReference>
<dbReference type="AlphaFoldDB" id="A0A0D1ZSL5"/>
<dbReference type="HOGENOM" id="CLU_038282_0_0_1"/>
<evidence type="ECO:0000313" key="2">
    <source>
        <dbReference type="EMBL" id="KIW15827.1"/>
    </source>
</evidence>
<sequence length="310" mass="34718">MSWRVSSPGDMDYGDALEIRSILVEKARLPPELEEKALEIISRVPASGDMDLATLEDLRQSLRSEQFGNEANLVGVLTDVSLIPGRSSRNQILRINRKQLWLRCVQIPIHESFKGNVLDYPPLSNPKPDVTCGFSAEAFTLAQKITLQTLFDGGRGSYAMPDMNTVFPFFTIEFKSEATHGTHFVARYQAANPGAIALNGKLHLAEHSFGLDAFDQKEPHHFSITIAYTSARVNLHWVERPAKKGPTVFHVTALEHYPLMHIDGLVALSRAIRNILEYGVKTLLPKIREGLDAYKQKAAQRSSKTTRRKK</sequence>
<reference evidence="2 3" key="1">
    <citation type="submission" date="2015-01" db="EMBL/GenBank/DDBJ databases">
        <title>The Genome Sequence of Exophiala spinifera CBS89968.</title>
        <authorList>
            <consortium name="The Broad Institute Genomics Platform"/>
            <person name="Cuomo C."/>
            <person name="de Hoog S."/>
            <person name="Gorbushina A."/>
            <person name="Stielow B."/>
            <person name="Teixiera M."/>
            <person name="Abouelleil A."/>
            <person name="Chapman S.B."/>
            <person name="Priest M."/>
            <person name="Young S.K."/>
            <person name="Wortman J."/>
            <person name="Nusbaum C."/>
            <person name="Birren B."/>
        </authorList>
    </citation>
    <scope>NUCLEOTIDE SEQUENCE [LARGE SCALE GENOMIC DNA]</scope>
    <source>
        <strain evidence="2 3">CBS 89968</strain>
    </source>
</reference>
<dbReference type="VEuPathDB" id="FungiDB:PV08_05877"/>
<proteinExistence type="predicted"/>
<dbReference type="PANTHER" id="PTHR42470">
    <property type="entry name" value="VAST DOMAIN-CONTAINING PROTEIN"/>
    <property type="match status" value="1"/>
</dbReference>
<name>A0A0D1ZSL5_9EURO</name>
<evidence type="ECO:0000259" key="1">
    <source>
        <dbReference type="Pfam" id="PF25545"/>
    </source>
</evidence>
<dbReference type="Proteomes" id="UP000053328">
    <property type="component" value="Unassembled WGS sequence"/>
</dbReference>
<gene>
    <name evidence="2" type="ORF">PV08_05877</name>
</gene>
<accession>A0A0D1ZSL5</accession>
<dbReference type="STRING" id="91928.A0A0D1ZSL5"/>
<dbReference type="GeneID" id="27332960"/>